<dbReference type="PANTHER" id="PTHR12815">
    <property type="entry name" value="SORTING AND ASSEMBLY MACHINERY SAMM50 PROTEIN FAMILY MEMBER"/>
    <property type="match status" value="1"/>
</dbReference>
<keyword evidence="6" id="KW-0472">Membrane</keyword>
<keyword evidence="2" id="KW-1134">Transmembrane beta strand</keyword>
<comment type="subcellular location">
    <subcellularLocation>
        <location evidence="1">Membrane</location>
    </subcellularLocation>
</comment>
<evidence type="ECO:0000256" key="9">
    <source>
        <dbReference type="SAM" id="SignalP"/>
    </source>
</evidence>
<evidence type="ECO:0000256" key="7">
    <source>
        <dbReference type="ARBA" id="ARBA00023237"/>
    </source>
</evidence>
<dbReference type="AlphaFoldDB" id="A0A098R4K1"/>
<keyword evidence="3" id="KW-0812">Transmembrane</keyword>
<dbReference type="RefSeq" id="WP_037544587.1">
    <property type="nucleotide sequence ID" value="NZ_JNUP01000003.1"/>
</dbReference>
<dbReference type="GO" id="GO:0071709">
    <property type="term" value="P:membrane assembly"/>
    <property type="evidence" value="ECO:0007669"/>
    <property type="project" value="InterPro"/>
</dbReference>
<evidence type="ECO:0000256" key="6">
    <source>
        <dbReference type="ARBA" id="ARBA00023136"/>
    </source>
</evidence>
<dbReference type="InterPro" id="IPR000184">
    <property type="entry name" value="Bac_surfAg_D15"/>
</dbReference>
<dbReference type="OrthoDB" id="9776356at2"/>
<name>A0A098R4K1_9SPIO</name>
<dbReference type="eggNOG" id="COG4775">
    <property type="taxonomic scope" value="Bacteria"/>
</dbReference>
<dbReference type="PROSITE" id="PS51779">
    <property type="entry name" value="POTRA"/>
    <property type="match status" value="2"/>
</dbReference>
<evidence type="ECO:0000256" key="3">
    <source>
        <dbReference type="ARBA" id="ARBA00022692"/>
    </source>
</evidence>
<evidence type="ECO:0000313" key="11">
    <source>
        <dbReference type="EMBL" id="KGE73687.1"/>
    </source>
</evidence>
<organism evidence="11 12">
    <name type="scientific">Spirochaeta lutea</name>
    <dbReference type="NCBI Taxonomy" id="1480694"/>
    <lineage>
        <taxon>Bacteria</taxon>
        <taxon>Pseudomonadati</taxon>
        <taxon>Spirochaetota</taxon>
        <taxon>Spirochaetia</taxon>
        <taxon>Spirochaetales</taxon>
        <taxon>Spirochaetaceae</taxon>
        <taxon>Spirochaeta</taxon>
    </lineage>
</organism>
<evidence type="ECO:0000259" key="10">
    <source>
        <dbReference type="PROSITE" id="PS51779"/>
    </source>
</evidence>
<evidence type="ECO:0000256" key="5">
    <source>
        <dbReference type="ARBA" id="ARBA00022737"/>
    </source>
</evidence>
<feature type="domain" description="POTRA" evidence="10">
    <location>
        <begin position="280"/>
        <end position="358"/>
    </location>
</feature>
<dbReference type="Pfam" id="PF01103">
    <property type="entry name" value="Omp85"/>
    <property type="match status" value="1"/>
</dbReference>
<evidence type="ECO:0000256" key="2">
    <source>
        <dbReference type="ARBA" id="ARBA00022452"/>
    </source>
</evidence>
<dbReference type="InterPro" id="IPR023707">
    <property type="entry name" value="OM_assembly_BamA"/>
</dbReference>
<feature type="chain" id="PRO_5001938836" description="Outer membrane protein assembly factor BamA" evidence="9">
    <location>
        <begin position="24"/>
        <end position="870"/>
    </location>
</feature>
<dbReference type="Proteomes" id="UP000029692">
    <property type="component" value="Unassembled WGS sequence"/>
</dbReference>
<keyword evidence="5" id="KW-0677">Repeat</keyword>
<evidence type="ECO:0000256" key="8">
    <source>
        <dbReference type="NCBIfam" id="TIGR03303"/>
    </source>
</evidence>
<evidence type="ECO:0000256" key="1">
    <source>
        <dbReference type="ARBA" id="ARBA00004370"/>
    </source>
</evidence>
<dbReference type="InterPro" id="IPR039910">
    <property type="entry name" value="D15-like"/>
</dbReference>
<dbReference type="Gene3D" id="3.10.20.310">
    <property type="entry name" value="membrane protein fhac"/>
    <property type="match status" value="5"/>
</dbReference>
<accession>A0A098R4K1</accession>
<gene>
    <name evidence="11" type="ORF">DC28_00135</name>
</gene>
<sequence>MKRRKTAWFLLICLVTYSFTSLSAQTEQDWYVGKTITDISFSGLSRISTNELRGITQPFIGQEFSEPLFLDLQRRLYALDYFEYLLPEARPGDDDYSTVILHFEVEERPVVGGIEFQGVTRFRITELLDSITLSQGDLYTAGSTRTAAANLSAFYRDQGYPDVSVTQNIEDLEDGSKQVTFIIDEGPQVTIRTITFQGNAFGTNGALKRVLTSKEQGLFNPGLFKEENIAADKEALLEYYQENGFIDAEIQEVVTTPVESDDPTQSRVDVAFIIQEGERWVYDGITISGNTIFSTEELLSKIRQKPGSILNLPQFRNGVQQVIDVYFQNGYFNNEISLNENRNDGEQTIGFELVIKEKPRSYIEDIVIRGNNKTKDHVIQRELPFETGDIFSAKKIREGLLNLYNLQYFEGIPIVDTPQGSEPELRNVVITLEERGTLDIRGGVSIGGSGQGGLLLSVSDINFLGNGQRLGAELNLNTTDQQLSFNFSDAWLFGERFSGGINLTLGHSKKSDELQDSLGPVFSDSDTNRVPDPFTGDYVFSKDTEFNGTEYTAGDYFPGIPSSDQISQYSLQTDYVYAGGSGAVPSEYRMSYDQYNISLGVNTGIRRRTPLGWLGANASISGSLNYVTYDPDVYRPFSPALRDNLDQIRLVNQLGISVSLDDRDVAFNPSSGYYLSQNVNFTGGFLFGNRHYIRSDSTLQGYLTLFDIPVAEVWNWKMVLAANSSLSLMFPQFWTLEGNDFAPGENLLYTNGMTVARGWAPRSNGEAIWNNWVELRMPISEDIVWFDMFFEGVRLTEIREDIFSGGSEGWMFGFGAGLRLTIPQLPLRLYLGKRFEISETGEVEWQQGNLFPDPDKPGSGIDFIFAISLF</sequence>
<dbReference type="STRING" id="1480694.DC28_00135"/>
<dbReference type="EMBL" id="JNUP01000003">
    <property type="protein sequence ID" value="KGE73687.1"/>
    <property type="molecule type" value="Genomic_DNA"/>
</dbReference>
<protein>
    <recommendedName>
        <fullName evidence="8">Outer membrane protein assembly factor BamA</fullName>
    </recommendedName>
</protein>
<feature type="domain" description="POTRA" evidence="10">
    <location>
        <begin position="189"/>
        <end position="277"/>
    </location>
</feature>
<evidence type="ECO:0000256" key="4">
    <source>
        <dbReference type="ARBA" id="ARBA00022729"/>
    </source>
</evidence>
<dbReference type="PANTHER" id="PTHR12815:SF47">
    <property type="entry name" value="TRANSLOCATION AND ASSEMBLY MODULE SUBUNIT TAMA"/>
    <property type="match status" value="1"/>
</dbReference>
<keyword evidence="12" id="KW-1185">Reference proteome</keyword>
<dbReference type="Pfam" id="PF07244">
    <property type="entry name" value="POTRA"/>
    <property type="match status" value="5"/>
</dbReference>
<dbReference type="Gene3D" id="2.40.160.50">
    <property type="entry name" value="membrane protein fhac: a member of the omp85/tpsb transporter family"/>
    <property type="match status" value="1"/>
</dbReference>
<reference evidence="11 12" key="1">
    <citation type="submission" date="2014-05" db="EMBL/GenBank/DDBJ databases">
        <title>De novo Genome Sequence of Spirocheata sp.</title>
        <authorList>
            <person name="Shivani Y."/>
            <person name="Subhash Y."/>
            <person name="Tushar L."/>
            <person name="Sasikala C."/>
            <person name="Ramana C.V."/>
        </authorList>
    </citation>
    <scope>NUCLEOTIDE SEQUENCE [LARGE SCALE GENOMIC DNA]</scope>
    <source>
        <strain evidence="11 12">JC230</strain>
    </source>
</reference>
<dbReference type="InterPro" id="IPR034746">
    <property type="entry name" value="POTRA"/>
</dbReference>
<keyword evidence="4 9" id="KW-0732">Signal</keyword>
<comment type="caution">
    <text evidence="11">The sequence shown here is derived from an EMBL/GenBank/DDBJ whole genome shotgun (WGS) entry which is preliminary data.</text>
</comment>
<proteinExistence type="predicted"/>
<evidence type="ECO:0000313" key="12">
    <source>
        <dbReference type="Proteomes" id="UP000029692"/>
    </source>
</evidence>
<dbReference type="NCBIfam" id="TIGR03303">
    <property type="entry name" value="OM_YaeT"/>
    <property type="match status" value="1"/>
</dbReference>
<dbReference type="GO" id="GO:0009279">
    <property type="term" value="C:cell outer membrane"/>
    <property type="evidence" value="ECO:0007669"/>
    <property type="project" value="UniProtKB-UniRule"/>
</dbReference>
<dbReference type="InterPro" id="IPR010827">
    <property type="entry name" value="BamA/TamA_POTRA"/>
</dbReference>
<feature type="signal peptide" evidence="9">
    <location>
        <begin position="1"/>
        <end position="23"/>
    </location>
</feature>
<keyword evidence="7" id="KW-0998">Cell outer membrane</keyword>